<evidence type="ECO:0000256" key="3">
    <source>
        <dbReference type="ARBA" id="ARBA00022432"/>
    </source>
</evidence>
<dbReference type="AlphaFoldDB" id="K1QJY3"/>
<feature type="domain" description="Serine dehydratase beta chain" evidence="10">
    <location>
        <begin position="3"/>
        <end position="92"/>
    </location>
</feature>
<dbReference type="GO" id="GO:0006094">
    <property type="term" value="P:gluconeogenesis"/>
    <property type="evidence" value="ECO:0007669"/>
    <property type="project" value="UniProtKB-KW"/>
</dbReference>
<evidence type="ECO:0000256" key="6">
    <source>
        <dbReference type="ARBA" id="ARBA00023004"/>
    </source>
</evidence>
<keyword evidence="3" id="KW-0312">Gluconeogenesis</keyword>
<keyword evidence="6" id="KW-0408">Iron</keyword>
<keyword evidence="7" id="KW-0411">Iron-sulfur</keyword>
<evidence type="ECO:0000259" key="10">
    <source>
        <dbReference type="Pfam" id="PF03315"/>
    </source>
</evidence>
<organism evidence="11">
    <name type="scientific">Magallana gigas</name>
    <name type="common">Pacific oyster</name>
    <name type="synonym">Crassostrea gigas</name>
    <dbReference type="NCBI Taxonomy" id="29159"/>
    <lineage>
        <taxon>Eukaryota</taxon>
        <taxon>Metazoa</taxon>
        <taxon>Spiralia</taxon>
        <taxon>Lophotrochozoa</taxon>
        <taxon>Mollusca</taxon>
        <taxon>Bivalvia</taxon>
        <taxon>Autobranchia</taxon>
        <taxon>Pteriomorphia</taxon>
        <taxon>Ostreida</taxon>
        <taxon>Ostreoidea</taxon>
        <taxon>Ostreidae</taxon>
        <taxon>Magallana</taxon>
    </lineage>
</organism>
<evidence type="ECO:0000259" key="9">
    <source>
        <dbReference type="Pfam" id="PF03313"/>
    </source>
</evidence>
<dbReference type="GO" id="GO:0003941">
    <property type="term" value="F:L-serine ammonia-lyase activity"/>
    <property type="evidence" value="ECO:0007669"/>
    <property type="project" value="InterPro"/>
</dbReference>
<dbReference type="HOGENOM" id="CLU_022305_0_1_1"/>
<evidence type="ECO:0000256" key="7">
    <source>
        <dbReference type="ARBA" id="ARBA00023014"/>
    </source>
</evidence>
<evidence type="ECO:0000313" key="11">
    <source>
        <dbReference type="EMBL" id="EKC29195.1"/>
    </source>
</evidence>
<name>K1QJY3_MAGGI</name>
<accession>K1QJY3</accession>
<dbReference type="InterPro" id="IPR005130">
    <property type="entry name" value="Ser_deHydtase-like_asu"/>
</dbReference>
<dbReference type="Gene3D" id="3.30.1330.90">
    <property type="entry name" value="D-3-phosphoglycerate dehydrogenase, domain 3"/>
    <property type="match status" value="1"/>
</dbReference>
<dbReference type="InterPro" id="IPR005131">
    <property type="entry name" value="Ser_deHydtase_bsu"/>
</dbReference>
<gene>
    <name evidence="11" type="ORF">CGI_10002058</name>
</gene>
<dbReference type="GO" id="GO:0046872">
    <property type="term" value="F:metal ion binding"/>
    <property type="evidence" value="ECO:0007669"/>
    <property type="project" value="UniProtKB-KW"/>
</dbReference>
<dbReference type="InParanoid" id="K1QJY3"/>
<evidence type="ECO:0000256" key="5">
    <source>
        <dbReference type="ARBA" id="ARBA00022723"/>
    </source>
</evidence>
<evidence type="ECO:0000256" key="8">
    <source>
        <dbReference type="ARBA" id="ARBA00023239"/>
    </source>
</evidence>
<comment type="cofactor">
    <cofactor evidence="1">
        <name>[4Fe-4S] cluster</name>
        <dbReference type="ChEBI" id="CHEBI:49883"/>
    </cofactor>
</comment>
<dbReference type="InterPro" id="IPR029009">
    <property type="entry name" value="ASB_dom_sf"/>
</dbReference>
<sequence length="413" mass="45293">MGVLMGLMGEDPATVGIDTVGEKMEKVKKDGTLLLDGQKSIVFPFRESIVFDFERPCPVHPNTLIFSIVLEDKTAFEYTYYSVGGGFIEKKDHVEEEGSQLKKFPYPMKKAKELVDYVEKEEKRMHEIIFENEIAVRSKEEVRAYALKIYEVMSTSIFRGCHSSGTLPGGLSVRRRAAGIAKTLYKGGAYKDKDQWFANIRQTASHHFDEVSRWVMCFALAVNEENAVSGRIVTAPTNGAAGVIPAVLMYYLTFDPSADIDREEKIIQFLLIASQIGFFFKKNASISAAAAGCQGEIGVSSSMAAGALSYVNGGDVKRVLMASEMAMEHHLGLTCDPIKGLVQVPCIERNTMGAIKALASSNLALSSDPEKAVVNLDDVISTMWSTAKDMSSKYKETSEGGLAVQVSSRYSEC</sequence>
<dbReference type="Pfam" id="PF03313">
    <property type="entry name" value="SDH_alpha"/>
    <property type="match status" value="1"/>
</dbReference>
<reference evidence="11" key="1">
    <citation type="journal article" date="2012" name="Nature">
        <title>The oyster genome reveals stress adaptation and complexity of shell formation.</title>
        <authorList>
            <person name="Zhang G."/>
            <person name="Fang X."/>
            <person name="Guo X."/>
            <person name="Li L."/>
            <person name="Luo R."/>
            <person name="Xu F."/>
            <person name="Yang P."/>
            <person name="Zhang L."/>
            <person name="Wang X."/>
            <person name="Qi H."/>
            <person name="Xiong Z."/>
            <person name="Que H."/>
            <person name="Xie Y."/>
            <person name="Holland P.W."/>
            <person name="Paps J."/>
            <person name="Zhu Y."/>
            <person name="Wu F."/>
            <person name="Chen Y."/>
            <person name="Wang J."/>
            <person name="Peng C."/>
            <person name="Meng J."/>
            <person name="Yang L."/>
            <person name="Liu J."/>
            <person name="Wen B."/>
            <person name="Zhang N."/>
            <person name="Huang Z."/>
            <person name="Zhu Q."/>
            <person name="Feng Y."/>
            <person name="Mount A."/>
            <person name="Hedgecock D."/>
            <person name="Xu Z."/>
            <person name="Liu Y."/>
            <person name="Domazet-Loso T."/>
            <person name="Du Y."/>
            <person name="Sun X."/>
            <person name="Zhang S."/>
            <person name="Liu B."/>
            <person name="Cheng P."/>
            <person name="Jiang X."/>
            <person name="Li J."/>
            <person name="Fan D."/>
            <person name="Wang W."/>
            <person name="Fu W."/>
            <person name="Wang T."/>
            <person name="Wang B."/>
            <person name="Zhang J."/>
            <person name="Peng Z."/>
            <person name="Li Y."/>
            <person name="Li N."/>
            <person name="Wang J."/>
            <person name="Chen M."/>
            <person name="He Y."/>
            <person name="Tan F."/>
            <person name="Song X."/>
            <person name="Zheng Q."/>
            <person name="Huang R."/>
            <person name="Yang H."/>
            <person name="Du X."/>
            <person name="Chen L."/>
            <person name="Yang M."/>
            <person name="Gaffney P.M."/>
            <person name="Wang S."/>
            <person name="Luo L."/>
            <person name="She Z."/>
            <person name="Ming Y."/>
            <person name="Huang W."/>
            <person name="Zhang S."/>
            <person name="Huang B."/>
            <person name="Zhang Y."/>
            <person name="Qu T."/>
            <person name="Ni P."/>
            <person name="Miao G."/>
            <person name="Wang J."/>
            <person name="Wang Q."/>
            <person name="Steinberg C.E."/>
            <person name="Wang H."/>
            <person name="Li N."/>
            <person name="Qian L."/>
            <person name="Zhang G."/>
            <person name="Li Y."/>
            <person name="Yang H."/>
            <person name="Liu X."/>
            <person name="Wang J."/>
            <person name="Yin Y."/>
            <person name="Wang J."/>
        </authorList>
    </citation>
    <scope>NUCLEOTIDE SEQUENCE [LARGE SCALE GENOMIC DNA]</scope>
    <source>
        <strain evidence="11">05x7-T-G4-1.051#20</strain>
    </source>
</reference>
<keyword evidence="8" id="KW-0456">Lyase</keyword>
<dbReference type="NCBIfam" id="TIGR00720">
    <property type="entry name" value="sda_mono"/>
    <property type="match status" value="1"/>
</dbReference>
<keyword evidence="4" id="KW-0004">4Fe-4S</keyword>
<dbReference type="EMBL" id="JH817591">
    <property type="protein sequence ID" value="EKC29195.1"/>
    <property type="molecule type" value="Genomic_DNA"/>
</dbReference>
<dbReference type="Pfam" id="PF03315">
    <property type="entry name" value="SDH_beta"/>
    <property type="match status" value="1"/>
</dbReference>
<proteinExistence type="predicted"/>
<keyword evidence="5" id="KW-0479">Metal-binding</keyword>
<comment type="pathway">
    <text evidence="2">Carbohydrate biosynthesis; gluconeogenesis.</text>
</comment>
<dbReference type="PANTHER" id="PTHR30182:SF1">
    <property type="entry name" value="L-SERINE DEHYDRATASE 1"/>
    <property type="match status" value="1"/>
</dbReference>
<dbReference type="SUPFAM" id="SSF143548">
    <property type="entry name" value="Serine metabolism enzymes domain"/>
    <property type="match status" value="1"/>
</dbReference>
<dbReference type="GO" id="GO:0051539">
    <property type="term" value="F:4 iron, 4 sulfur cluster binding"/>
    <property type="evidence" value="ECO:0007669"/>
    <property type="project" value="UniProtKB-KW"/>
</dbReference>
<feature type="domain" description="Serine dehydratase-like alpha subunit" evidence="9">
    <location>
        <begin position="122"/>
        <end position="403"/>
    </location>
</feature>
<evidence type="ECO:0000256" key="2">
    <source>
        <dbReference type="ARBA" id="ARBA00004742"/>
    </source>
</evidence>
<evidence type="ECO:0000256" key="4">
    <source>
        <dbReference type="ARBA" id="ARBA00022485"/>
    </source>
</evidence>
<protein>
    <submittedName>
        <fullName evidence="11">L-serine dehydratase</fullName>
    </submittedName>
</protein>
<dbReference type="InterPro" id="IPR004644">
    <property type="entry name" value="Fe-S_L-Ser_mono"/>
</dbReference>
<evidence type="ECO:0000256" key="1">
    <source>
        <dbReference type="ARBA" id="ARBA00001966"/>
    </source>
</evidence>
<dbReference type="PANTHER" id="PTHR30182">
    <property type="entry name" value="L-SERINE DEHYDRATASE"/>
    <property type="match status" value="1"/>
</dbReference>
<dbReference type="InterPro" id="IPR051318">
    <property type="entry name" value="Fe-S_L-Ser"/>
</dbReference>